<organism evidence="1">
    <name type="scientific">Diabrotica virgifera virgifera</name>
    <name type="common">western corn rootworm</name>
    <dbReference type="NCBI Taxonomy" id="50390"/>
    <lineage>
        <taxon>Eukaryota</taxon>
        <taxon>Metazoa</taxon>
        <taxon>Ecdysozoa</taxon>
        <taxon>Arthropoda</taxon>
        <taxon>Hexapoda</taxon>
        <taxon>Insecta</taxon>
        <taxon>Pterygota</taxon>
        <taxon>Neoptera</taxon>
        <taxon>Endopterygota</taxon>
        <taxon>Coleoptera</taxon>
        <taxon>Polyphaga</taxon>
        <taxon>Cucujiformia</taxon>
        <taxon>Chrysomeloidea</taxon>
        <taxon>Chrysomelidae</taxon>
        <taxon>Galerucinae</taxon>
        <taxon>Diabroticina</taxon>
        <taxon>Diabroticites</taxon>
        <taxon>Diabrotica</taxon>
    </lineage>
</organism>
<evidence type="ECO:0000313" key="1">
    <source>
        <dbReference type="RefSeq" id="XP_028148884.1"/>
    </source>
</evidence>
<dbReference type="RefSeq" id="XP_028148884.1">
    <property type="nucleotide sequence ID" value="XM_028293083.1"/>
</dbReference>
<proteinExistence type="predicted"/>
<accession>A0A6P7GGJ7</accession>
<dbReference type="AlphaFoldDB" id="A0A6P7GGJ7"/>
<gene>
    <name evidence="1" type="primary">LOC114342283</name>
</gene>
<name>A0A6P7GGJ7_DIAVI</name>
<reference evidence="1" key="1">
    <citation type="submission" date="2025-08" db="UniProtKB">
        <authorList>
            <consortium name="RefSeq"/>
        </authorList>
    </citation>
    <scope>IDENTIFICATION</scope>
    <source>
        <tissue evidence="1">Whole insect</tissue>
    </source>
</reference>
<dbReference type="InParanoid" id="A0A6P7GGJ7"/>
<sequence>MRGADCASDHELVRAKIKISLKANYKSNKKHRKFNTNKLRDSSITNKYQQTLERHVGNLEQVGKSSIEGIWEIYKNAYMKAGKEILGCKEKADRPWITLDTKTKIKERRAIKTELIKTRNPIKRKEI</sequence>
<protein>
    <submittedName>
        <fullName evidence="1">Uncharacterized protein LOC114342283</fullName>
    </submittedName>
</protein>